<feature type="transmembrane region" description="Helical" evidence="1">
    <location>
        <begin position="218"/>
        <end position="235"/>
    </location>
</feature>
<dbReference type="AlphaFoldDB" id="A0A7H9BGB5"/>
<dbReference type="EMBL" id="CP058627">
    <property type="protein sequence ID" value="QLG87763.1"/>
    <property type="molecule type" value="Genomic_DNA"/>
</dbReference>
<feature type="transmembrane region" description="Helical" evidence="1">
    <location>
        <begin position="335"/>
        <end position="357"/>
    </location>
</feature>
<feature type="transmembrane region" description="Helical" evidence="1">
    <location>
        <begin position="270"/>
        <end position="290"/>
    </location>
</feature>
<dbReference type="Pfam" id="PF05940">
    <property type="entry name" value="NnrS"/>
    <property type="match status" value="1"/>
</dbReference>
<sequence>MSAQPAVYLRTLTSAPHRLGFLAGSILLLLSFLFWGVEIAARGWLNIQAEIPAMFWHGYVMTYAFFPLFMLGFIYTAGPRWLNVQSPTLKQYAPVLLVYACGGVACLAGRWFSGLMIFGIALHFLAWLLAISLWWLAISRSKVLDKQHAIAVGLAFCMGSVGMGAALYWIATAQIGAWAWAINIGIWGFLLPVFLVVSHRMIPFFSGNAIAPYSPWRPMGLLYTMGGLLLVRIVIKGFQVNTLAVDALLAAGLMYTSWRWQLLRSFQVKLLAMLHAAFFWAGIALALFTIGDVLQMFDLPSLGFAPLHALTLGFFCTMLLGFVTRVTLGHSGRPLMAGGVAWVAYWAMHGVALARVLGEMIPVWQSGLYLLAALSAIVALLSWGKVYMPMYWQARIDGQKG</sequence>
<feature type="transmembrane region" description="Helical" evidence="1">
    <location>
        <begin position="89"/>
        <end position="111"/>
    </location>
</feature>
<accession>A0A7H9BGB5</accession>
<keyword evidence="1" id="KW-0812">Transmembrane</keyword>
<protein>
    <submittedName>
        <fullName evidence="2">NnrS family protein</fullName>
    </submittedName>
</protein>
<dbReference type="InterPro" id="IPR010266">
    <property type="entry name" value="NnrS"/>
</dbReference>
<feature type="transmembrane region" description="Helical" evidence="1">
    <location>
        <begin position="21"/>
        <end position="44"/>
    </location>
</feature>
<evidence type="ECO:0000313" key="3">
    <source>
        <dbReference type="Proteomes" id="UP000509597"/>
    </source>
</evidence>
<keyword evidence="1" id="KW-0472">Membrane</keyword>
<gene>
    <name evidence="2" type="ORF">HQ393_05550</name>
</gene>
<feature type="transmembrane region" description="Helical" evidence="1">
    <location>
        <begin position="302"/>
        <end position="323"/>
    </location>
</feature>
<reference evidence="2 3" key="1">
    <citation type="submission" date="2020-07" db="EMBL/GenBank/DDBJ databases">
        <title>Complete genome sequence of Chitinibacter sp. 2T18.</title>
        <authorList>
            <person name="Bae J.-W."/>
            <person name="Choi J.-W."/>
        </authorList>
    </citation>
    <scope>NUCLEOTIDE SEQUENCE [LARGE SCALE GENOMIC DNA]</scope>
    <source>
        <strain evidence="2 3">2T18</strain>
    </source>
</reference>
<dbReference type="RefSeq" id="WP_179357843.1">
    <property type="nucleotide sequence ID" value="NZ_CP058627.1"/>
</dbReference>
<name>A0A7H9BGB5_9NEIS</name>
<evidence type="ECO:0000256" key="1">
    <source>
        <dbReference type="SAM" id="Phobius"/>
    </source>
</evidence>
<organism evidence="2 3">
    <name type="scientific">Chitinibacter bivalviorum</name>
    <dbReference type="NCBI Taxonomy" id="2739434"/>
    <lineage>
        <taxon>Bacteria</taxon>
        <taxon>Pseudomonadati</taxon>
        <taxon>Pseudomonadota</taxon>
        <taxon>Betaproteobacteria</taxon>
        <taxon>Neisseriales</taxon>
        <taxon>Chitinibacteraceae</taxon>
        <taxon>Chitinibacter</taxon>
    </lineage>
</organism>
<feature type="transmembrane region" description="Helical" evidence="1">
    <location>
        <begin position="56"/>
        <end position="77"/>
    </location>
</feature>
<feature type="transmembrane region" description="Helical" evidence="1">
    <location>
        <begin position="177"/>
        <end position="197"/>
    </location>
</feature>
<keyword evidence="1" id="KW-1133">Transmembrane helix</keyword>
<feature type="transmembrane region" description="Helical" evidence="1">
    <location>
        <begin position="117"/>
        <end position="137"/>
    </location>
</feature>
<feature type="transmembrane region" description="Helical" evidence="1">
    <location>
        <begin position="363"/>
        <end position="383"/>
    </location>
</feature>
<dbReference type="Proteomes" id="UP000509597">
    <property type="component" value="Chromosome"/>
</dbReference>
<proteinExistence type="predicted"/>
<evidence type="ECO:0000313" key="2">
    <source>
        <dbReference type="EMBL" id="QLG87763.1"/>
    </source>
</evidence>
<feature type="transmembrane region" description="Helical" evidence="1">
    <location>
        <begin position="149"/>
        <end position="171"/>
    </location>
</feature>
<dbReference type="KEGG" id="chiz:HQ393_05550"/>
<keyword evidence="3" id="KW-1185">Reference proteome</keyword>